<feature type="transmembrane region" description="Helical" evidence="8">
    <location>
        <begin position="56"/>
        <end position="82"/>
    </location>
</feature>
<dbReference type="AlphaFoldDB" id="A0A1M5HPX9"/>
<evidence type="ECO:0000256" key="5">
    <source>
        <dbReference type="ARBA" id="ARBA00022989"/>
    </source>
</evidence>
<dbReference type="OrthoDB" id="1363277at2"/>
<dbReference type="GO" id="GO:0005886">
    <property type="term" value="C:plasma membrane"/>
    <property type="evidence" value="ECO:0007669"/>
    <property type="project" value="UniProtKB-SubCell"/>
</dbReference>
<evidence type="ECO:0000259" key="9">
    <source>
        <dbReference type="Pfam" id="PF18967"/>
    </source>
</evidence>
<accession>A0A1M5HPX9</accession>
<dbReference type="Proteomes" id="UP000184368">
    <property type="component" value="Unassembled WGS sequence"/>
</dbReference>
<dbReference type="GO" id="GO:0051607">
    <property type="term" value="P:defense response to virus"/>
    <property type="evidence" value="ECO:0007669"/>
    <property type="project" value="UniProtKB-KW"/>
</dbReference>
<evidence type="ECO:0000256" key="8">
    <source>
        <dbReference type="SAM" id="Phobius"/>
    </source>
</evidence>
<evidence type="ECO:0000256" key="1">
    <source>
        <dbReference type="ARBA" id="ARBA00004236"/>
    </source>
</evidence>
<keyword evidence="2" id="KW-1003">Cell membrane</keyword>
<evidence type="ECO:0000256" key="7">
    <source>
        <dbReference type="ARBA" id="ARBA00023136"/>
    </source>
</evidence>
<dbReference type="EMBL" id="FQUO01000020">
    <property type="protein sequence ID" value="SHG17990.1"/>
    <property type="molecule type" value="Genomic_DNA"/>
</dbReference>
<dbReference type="RefSeq" id="WP_073047363.1">
    <property type="nucleotide sequence ID" value="NZ_FQUO01000020.1"/>
</dbReference>
<dbReference type="Pfam" id="PF18967">
    <property type="entry name" value="PycTM"/>
    <property type="match status" value="1"/>
</dbReference>
<evidence type="ECO:0000313" key="10">
    <source>
        <dbReference type="EMBL" id="SHG17990.1"/>
    </source>
</evidence>
<proteinExistence type="predicted"/>
<gene>
    <name evidence="10" type="ORF">SAMN05444008_1208</name>
</gene>
<reference evidence="10 11" key="1">
    <citation type="submission" date="2016-11" db="EMBL/GenBank/DDBJ databases">
        <authorList>
            <person name="Jaros S."/>
            <person name="Januszkiewicz K."/>
            <person name="Wedrychowicz H."/>
        </authorList>
    </citation>
    <scope>NUCLEOTIDE SEQUENCE [LARGE SCALE GENOMIC DNA]</scope>
    <source>
        <strain evidence="10 11">DSM 26897</strain>
    </source>
</reference>
<keyword evidence="11" id="KW-1185">Reference proteome</keyword>
<comment type="subcellular location">
    <subcellularLocation>
        <location evidence="1">Cell membrane</location>
    </subcellularLocation>
</comment>
<name>A0A1M5HPX9_9BACT</name>
<dbReference type="GO" id="GO:0000166">
    <property type="term" value="F:nucleotide binding"/>
    <property type="evidence" value="ECO:0007669"/>
    <property type="project" value="UniProtKB-KW"/>
</dbReference>
<sequence>MCKYEHAKFIIERFDHYYDGVNNKGAFYIGLNTFIFGGICVGYLSLHDKVTADALFWTLFSVLVISNILSTFFTITALMPFLKGNHQGLELPSLVYFGGIARHGLSHFKERFEKADGATMLDDLLQQAYCLAQGLDSKYKKLKYAAMCVVAQFITMLPLLFLIIRNLKP</sequence>
<dbReference type="STRING" id="1302690.BUE76_00370"/>
<evidence type="ECO:0000256" key="4">
    <source>
        <dbReference type="ARBA" id="ARBA00022741"/>
    </source>
</evidence>
<keyword evidence="6" id="KW-0051">Antiviral defense</keyword>
<dbReference type="InterPro" id="IPR043760">
    <property type="entry name" value="PycTM_dom"/>
</dbReference>
<feature type="transmembrane region" description="Helical" evidence="8">
    <location>
        <begin position="25"/>
        <end position="44"/>
    </location>
</feature>
<feature type="transmembrane region" description="Helical" evidence="8">
    <location>
        <begin position="144"/>
        <end position="164"/>
    </location>
</feature>
<organism evidence="10 11">
    <name type="scientific">Cnuella takakiae</name>
    <dbReference type="NCBI Taxonomy" id="1302690"/>
    <lineage>
        <taxon>Bacteria</taxon>
        <taxon>Pseudomonadati</taxon>
        <taxon>Bacteroidota</taxon>
        <taxon>Chitinophagia</taxon>
        <taxon>Chitinophagales</taxon>
        <taxon>Chitinophagaceae</taxon>
        <taxon>Cnuella</taxon>
    </lineage>
</organism>
<keyword evidence="5 8" id="KW-1133">Transmembrane helix</keyword>
<feature type="domain" description="Pycsar effector protein" evidence="9">
    <location>
        <begin position="6"/>
        <end position="164"/>
    </location>
</feature>
<keyword evidence="7 8" id="KW-0472">Membrane</keyword>
<keyword evidence="4" id="KW-0547">Nucleotide-binding</keyword>
<evidence type="ECO:0000313" key="11">
    <source>
        <dbReference type="Proteomes" id="UP000184368"/>
    </source>
</evidence>
<protein>
    <recommendedName>
        <fullName evidence="9">Pycsar effector protein domain-containing protein</fullName>
    </recommendedName>
</protein>
<keyword evidence="3 8" id="KW-0812">Transmembrane</keyword>
<evidence type="ECO:0000256" key="2">
    <source>
        <dbReference type="ARBA" id="ARBA00022475"/>
    </source>
</evidence>
<evidence type="ECO:0000256" key="3">
    <source>
        <dbReference type="ARBA" id="ARBA00022692"/>
    </source>
</evidence>
<evidence type="ECO:0000256" key="6">
    <source>
        <dbReference type="ARBA" id="ARBA00023118"/>
    </source>
</evidence>